<gene>
    <name evidence="3" type="ORF">g.6170</name>
</gene>
<dbReference type="Gene3D" id="3.80.10.10">
    <property type="entry name" value="Ribonuclease Inhibitor"/>
    <property type="match status" value="1"/>
</dbReference>
<organism evidence="3">
    <name type="scientific">Clastoptera arizonana</name>
    <name type="common">Arizona spittle bug</name>
    <dbReference type="NCBI Taxonomy" id="38151"/>
    <lineage>
        <taxon>Eukaryota</taxon>
        <taxon>Metazoa</taxon>
        <taxon>Ecdysozoa</taxon>
        <taxon>Arthropoda</taxon>
        <taxon>Hexapoda</taxon>
        <taxon>Insecta</taxon>
        <taxon>Pterygota</taxon>
        <taxon>Neoptera</taxon>
        <taxon>Paraneoptera</taxon>
        <taxon>Hemiptera</taxon>
        <taxon>Auchenorrhyncha</taxon>
        <taxon>Cercopoidea</taxon>
        <taxon>Clastopteridae</taxon>
        <taxon>Clastoptera</taxon>
    </lineage>
</organism>
<dbReference type="InterPro" id="IPR050216">
    <property type="entry name" value="LRR_domain-containing"/>
</dbReference>
<dbReference type="PANTHER" id="PTHR48051">
    <property type="match status" value="1"/>
</dbReference>
<dbReference type="PANTHER" id="PTHR48051:SF1">
    <property type="entry name" value="RAS SUPPRESSOR PROTEIN 1"/>
    <property type="match status" value="1"/>
</dbReference>
<dbReference type="GO" id="GO:0005737">
    <property type="term" value="C:cytoplasm"/>
    <property type="evidence" value="ECO:0007669"/>
    <property type="project" value="TreeGrafter"/>
</dbReference>
<sequence length="287" mass="33702">MEALYAFEFLLIKHFRGAFLFEKSFTCKTSTDVCIEYSEKPSNLKLIVIVFNSGTQVKESENISEVYLKDSNFKLKSFKNKTFIIVDDENKVKYKNISKDFWFLTTALEKCPQKILSFLDSEIKKRQEHHFPEQSVLERYLAKNNIVEMHLDGIFKFGEQPILPKELFKCTNTKFLSLKNNNLNQLPPDIGRLSELECLILTNNDLRNNSIPLTLTFCKKLKHLYVDNNLLDALPGFLLQMPQLITVHRHGNHNYFKSTFLWYYTEINNRILHVKHAQRTVKKGHCK</sequence>
<keyword evidence="1" id="KW-0433">Leucine-rich repeat</keyword>
<dbReference type="SUPFAM" id="SSF52058">
    <property type="entry name" value="L domain-like"/>
    <property type="match status" value="1"/>
</dbReference>
<dbReference type="EMBL" id="GEDC01020646">
    <property type="protein sequence ID" value="JAS16652.1"/>
    <property type="molecule type" value="Transcribed_RNA"/>
</dbReference>
<evidence type="ECO:0000313" key="3">
    <source>
        <dbReference type="EMBL" id="JAS16652.1"/>
    </source>
</evidence>
<evidence type="ECO:0000256" key="1">
    <source>
        <dbReference type="ARBA" id="ARBA00022614"/>
    </source>
</evidence>
<accession>A0A1B6CT59</accession>
<keyword evidence="2" id="KW-0677">Repeat</keyword>
<feature type="non-terminal residue" evidence="3">
    <location>
        <position position="287"/>
    </location>
</feature>
<proteinExistence type="predicted"/>
<evidence type="ECO:0000256" key="2">
    <source>
        <dbReference type="ARBA" id="ARBA00022737"/>
    </source>
</evidence>
<dbReference type="InterPro" id="IPR032675">
    <property type="entry name" value="LRR_dom_sf"/>
</dbReference>
<reference evidence="3" key="1">
    <citation type="submission" date="2015-12" db="EMBL/GenBank/DDBJ databases">
        <title>De novo transcriptome assembly of four potential Pierce s Disease insect vectors from Arizona vineyards.</title>
        <authorList>
            <person name="Tassone E.E."/>
        </authorList>
    </citation>
    <scope>NUCLEOTIDE SEQUENCE</scope>
</reference>
<name>A0A1B6CT59_9HEMI</name>
<dbReference type="AlphaFoldDB" id="A0A1B6CT59"/>
<protein>
    <submittedName>
        <fullName evidence="3">Uncharacterized protein</fullName>
    </submittedName>
</protein>